<dbReference type="EMBL" id="JAYKXH010000016">
    <property type="protein sequence ID" value="KAK7141106.1"/>
    <property type="molecule type" value="Genomic_DNA"/>
</dbReference>
<organism evidence="2 3">
    <name type="scientific">Phoxinus phoxinus</name>
    <name type="common">Eurasian minnow</name>
    <dbReference type="NCBI Taxonomy" id="58324"/>
    <lineage>
        <taxon>Eukaryota</taxon>
        <taxon>Metazoa</taxon>
        <taxon>Chordata</taxon>
        <taxon>Craniata</taxon>
        <taxon>Vertebrata</taxon>
        <taxon>Euteleostomi</taxon>
        <taxon>Actinopterygii</taxon>
        <taxon>Neopterygii</taxon>
        <taxon>Teleostei</taxon>
        <taxon>Ostariophysi</taxon>
        <taxon>Cypriniformes</taxon>
        <taxon>Leuciscidae</taxon>
        <taxon>Phoxininae</taxon>
        <taxon>Phoxinus</taxon>
    </lineage>
</organism>
<dbReference type="AlphaFoldDB" id="A0AAN9CQW8"/>
<proteinExistence type="predicted"/>
<evidence type="ECO:0000313" key="2">
    <source>
        <dbReference type="EMBL" id="KAK7141106.1"/>
    </source>
</evidence>
<evidence type="ECO:0000313" key="3">
    <source>
        <dbReference type="Proteomes" id="UP001364617"/>
    </source>
</evidence>
<feature type="region of interest" description="Disordered" evidence="1">
    <location>
        <begin position="1"/>
        <end position="26"/>
    </location>
</feature>
<name>A0AAN9CQW8_9TELE</name>
<comment type="caution">
    <text evidence="2">The sequence shown here is derived from an EMBL/GenBank/DDBJ whole genome shotgun (WGS) entry which is preliminary data.</text>
</comment>
<keyword evidence="3" id="KW-1185">Reference proteome</keyword>
<dbReference type="Proteomes" id="UP001364617">
    <property type="component" value="Unassembled WGS sequence"/>
</dbReference>
<evidence type="ECO:0000256" key="1">
    <source>
        <dbReference type="SAM" id="MobiDB-lite"/>
    </source>
</evidence>
<protein>
    <submittedName>
        <fullName evidence="2">Uncharacterized protein</fullName>
    </submittedName>
</protein>
<accession>A0AAN9CQW8</accession>
<gene>
    <name evidence="2" type="ORF">R3I93_015307</name>
</gene>
<reference evidence="2 3" key="1">
    <citation type="submission" date="2024-02" db="EMBL/GenBank/DDBJ databases">
        <title>Chromosome-level genome assembly of the Eurasian Minnow (Phoxinus phoxinus).</title>
        <authorList>
            <person name="Oriowo T.O."/>
            <person name="Martin S."/>
            <person name="Stange M."/>
            <person name="Chrysostomakis Y."/>
            <person name="Brown T."/>
            <person name="Winkler S."/>
            <person name="Kukowka S."/>
            <person name="Myers E.W."/>
            <person name="Bohne A."/>
        </authorList>
    </citation>
    <scope>NUCLEOTIDE SEQUENCE [LARGE SCALE GENOMIC DNA]</scope>
    <source>
        <strain evidence="2">ZFMK-TIS-60720</strain>
        <tissue evidence="2">Whole Organism</tissue>
    </source>
</reference>
<sequence length="50" mass="5831">MRGTHLFRNREGGQARQSTRVRKGERSCWDVLASINSSTQERPPSQFQQR</sequence>